<proteinExistence type="inferred from homology"/>
<keyword evidence="2" id="KW-0813">Transport</keyword>
<comment type="similarity">
    <text evidence="1">Belongs to the VPS25 family.</text>
</comment>
<evidence type="ECO:0000256" key="4">
    <source>
        <dbReference type="ARBA" id="ARBA00030094"/>
    </source>
</evidence>
<protein>
    <recommendedName>
        <fullName evidence="4">ESCRT-II complex subunit VPS25</fullName>
    </recommendedName>
</protein>
<accession>A0AA38LV80</accession>
<evidence type="ECO:0000313" key="5">
    <source>
        <dbReference type="EMBL" id="KAI9636223.1"/>
    </source>
</evidence>
<dbReference type="GO" id="GO:0005198">
    <property type="term" value="F:structural molecule activity"/>
    <property type="evidence" value="ECO:0007669"/>
    <property type="project" value="TreeGrafter"/>
</dbReference>
<comment type="caution">
    <text evidence="5">The sequence shown here is derived from an EMBL/GenBank/DDBJ whole genome shotgun (WGS) entry which is preliminary data.</text>
</comment>
<gene>
    <name evidence="5" type="ORF">MKK02DRAFT_33468</name>
</gene>
<keyword evidence="6" id="KW-1185">Reference proteome</keyword>
<dbReference type="InterPro" id="IPR014041">
    <property type="entry name" value="ESCRT-II_cplx_Vps25-sub_N"/>
</dbReference>
<sequence length="225" mass="24709">MSTSYPETSSSRAALVSVAARTQAQAAQNGSGQVANPSTPLRPVVSTSGFTFPAIWSFPPFFTLQPNPATLAHQLNLWSELVLSWARYERVWTVNCDGVDGGGAVFWNRSILRRLLPATLKQLMAHMAKEGHTIADPPKQTSTYLLYWRKPADWGQAIYDWVTDTGQTGSILTFYELTEGDLAETTEFRGLYPAILRKAIEGLVKKGKAQVIKGEDGTGDGVRFL</sequence>
<dbReference type="GO" id="GO:0016236">
    <property type="term" value="P:macroautophagy"/>
    <property type="evidence" value="ECO:0007669"/>
    <property type="project" value="UniProtKB-ARBA"/>
</dbReference>
<dbReference type="InterPro" id="IPR008570">
    <property type="entry name" value="ESCRT-II_cplx_Vps25-sub"/>
</dbReference>
<dbReference type="AlphaFoldDB" id="A0AA38LV80"/>
<dbReference type="InterPro" id="IPR036388">
    <property type="entry name" value="WH-like_DNA-bd_sf"/>
</dbReference>
<evidence type="ECO:0000256" key="3">
    <source>
        <dbReference type="ARBA" id="ARBA00022927"/>
    </source>
</evidence>
<dbReference type="Pfam" id="PF05871">
    <property type="entry name" value="ESCRT-II"/>
    <property type="match status" value="1"/>
</dbReference>
<dbReference type="GO" id="GO:0043328">
    <property type="term" value="P:protein transport to vacuole involved in ubiquitin-dependent protein catabolic process via the multivesicular body sorting pathway"/>
    <property type="evidence" value="ECO:0007669"/>
    <property type="project" value="TreeGrafter"/>
</dbReference>
<evidence type="ECO:0000256" key="1">
    <source>
        <dbReference type="ARBA" id="ARBA00009674"/>
    </source>
</evidence>
<dbReference type="PANTHER" id="PTHR13149:SF0">
    <property type="entry name" value="VACUOLAR PROTEIN-SORTING-ASSOCIATED PROTEIN 25"/>
    <property type="match status" value="1"/>
</dbReference>
<dbReference type="Gene3D" id="1.10.10.10">
    <property type="entry name" value="Winged helix-like DNA-binding domain superfamily/Winged helix DNA-binding domain"/>
    <property type="match status" value="1"/>
</dbReference>
<dbReference type="InterPro" id="IPR036390">
    <property type="entry name" value="WH_DNA-bd_sf"/>
</dbReference>
<dbReference type="EMBL" id="JAKWFO010000005">
    <property type="protein sequence ID" value="KAI9636223.1"/>
    <property type="molecule type" value="Genomic_DNA"/>
</dbReference>
<dbReference type="GO" id="GO:0042803">
    <property type="term" value="F:protein homodimerization activity"/>
    <property type="evidence" value="ECO:0007669"/>
    <property type="project" value="TreeGrafter"/>
</dbReference>
<dbReference type="RefSeq" id="XP_052946000.1">
    <property type="nucleotide sequence ID" value="XM_053088723.1"/>
</dbReference>
<dbReference type="FunFam" id="1.10.10.10:FF:000141">
    <property type="entry name" value="vacuolar protein-sorting-associated protein 25"/>
    <property type="match status" value="1"/>
</dbReference>
<dbReference type="SUPFAM" id="SSF46785">
    <property type="entry name" value="Winged helix' DNA-binding domain"/>
    <property type="match status" value="2"/>
</dbReference>
<evidence type="ECO:0000313" key="6">
    <source>
        <dbReference type="Proteomes" id="UP001164286"/>
    </source>
</evidence>
<dbReference type="GeneID" id="77727928"/>
<organism evidence="5 6">
    <name type="scientific">Dioszegia hungarica</name>
    <dbReference type="NCBI Taxonomy" id="4972"/>
    <lineage>
        <taxon>Eukaryota</taxon>
        <taxon>Fungi</taxon>
        <taxon>Dikarya</taxon>
        <taxon>Basidiomycota</taxon>
        <taxon>Agaricomycotina</taxon>
        <taxon>Tremellomycetes</taxon>
        <taxon>Tremellales</taxon>
        <taxon>Bulleribasidiaceae</taxon>
        <taxon>Dioszegia</taxon>
    </lineage>
</organism>
<dbReference type="Proteomes" id="UP001164286">
    <property type="component" value="Unassembled WGS sequence"/>
</dbReference>
<name>A0AA38LV80_9TREE</name>
<dbReference type="Gene3D" id="1.10.10.570">
    <property type="entry name" value="Winged helix' DNA-binding domain. Chain C. Domain 1"/>
    <property type="match status" value="1"/>
</dbReference>
<evidence type="ECO:0000256" key="2">
    <source>
        <dbReference type="ARBA" id="ARBA00022448"/>
    </source>
</evidence>
<dbReference type="GO" id="GO:0000814">
    <property type="term" value="C:ESCRT II complex"/>
    <property type="evidence" value="ECO:0007669"/>
    <property type="project" value="InterPro"/>
</dbReference>
<keyword evidence="3" id="KW-0653">Protein transport</keyword>
<reference evidence="5" key="1">
    <citation type="journal article" date="2022" name="G3 (Bethesda)">
        <title>High quality genome of the basidiomycete yeast Dioszegia hungarica PDD-24b-2 isolated from cloud water.</title>
        <authorList>
            <person name="Jarrige D."/>
            <person name="Haridas S."/>
            <person name="Bleykasten-Grosshans C."/>
            <person name="Joly M."/>
            <person name="Nadalig T."/>
            <person name="Sancelme M."/>
            <person name="Vuilleumier S."/>
            <person name="Grigoriev I.V."/>
            <person name="Amato P."/>
            <person name="Bringel F."/>
        </authorList>
    </citation>
    <scope>NUCLEOTIDE SEQUENCE</scope>
    <source>
        <strain evidence="5">PDD-24b-2</strain>
    </source>
</reference>
<dbReference type="PANTHER" id="PTHR13149">
    <property type="entry name" value="VACUOLAR PROTEIN SORTING-ASSOCIATED PROTEIN VPS25"/>
    <property type="match status" value="1"/>
</dbReference>